<accession>A0A371PX12</accession>
<proteinExistence type="predicted"/>
<feature type="region of interest" description="Disordered" evidence="1">
    <location>
        <begin position="268"/>
        <end position="299"/>
    </location>
</feature>
<keyword evidence="3" id="KW-1185">Reference proteome</keyword>
<dbReference type="EMBL" id="QUAC01000232">
    <property type="protein sequence ID" value="REK86995.1"/>
    <property type="molecule type" value="Genomic_DNA"/>
</dbReference>
<dbReference type="AlphaFoldDB" id="A0A371PX12"/>
<evidence type="ECO:0000313" key="3">
    <source>
        <dbReference type="Proteomes" id="UP000262477"/>
    </source>
</evidence>
<gene>
    <name evidence="2" type="ORF">DY245_29170</name>
</gene>
<reference evidence="2 3" key="1">
    <citation type="submission" date="2018-08" db="EMBL/GenBank/DDBJ databases">
        <title>Streptomyces NEAU-D10 sp. nov., a novel Actinomycete isolated from soil.</title>
        <authorList>
            <person name="Jin L."/>
        </authorList>
    </citation>
    <scope>NUCLEOTIDE SEQUENCE [LARGE SCALE GENOMIC DNA]</scope>
    <source>
        <strain evidence="2 3">NEAU-D10</strain>
    </source>
</reference>
<dbReference type="RefSeq" id="WP_128510202.1">
    <property type="nucleotide sequence ID" value="NZ_QUAC01000232.1"/>
</dbReference>
<dbReference type="Proteomes" id="UP000262477">
    <property type="component" value="Unassembled WGS sequence"/>
</dbReference>
<protein>
    <submittedName>
        <fullName evidence="2">Transcriptional regulator</fullName>
    </submittedName>
</protein>
<name>A0A371PX12_STRIH</name>
<evidence type="ECO:0000313" key="2">
    <source>
        <dbReference type="EMBL" id="REK86995.1"/>
    </source>
</evidence>
<comment type="caution">
    <text evidence="2">The sequence shown here is derived from an EMBL/GenBank/DDBJ whole genome shotgun (WGS) entry which is preliminary data.</text>
</comment>
<evidence type="ECO:0000256" key="1">
    <source>
        <dbReference type="SAM" id="MobiDB-lite"/>
    </source>
</evidence>
<feature type="compositionally biased region" description="Low complexity" evidence="1">
    <location>
        <begin position="274"/>
        <end position="293"/>
    </location>
</feature>
<organism evidence="2 3">
    <name type="scientific">Streptomyces inhibens</name>
    <dbReference type="NCBI Taxonomy" id="2293571"/>
    <lineage>
        <taxon>Bacteria</taxon>
        <taxon>Bacillati</taxon>
        <taxon>Actinomycetota</taxon>
        <taxon>Actinomycetes</taxon>
        <taxon>Kitasatosporales</taxon>
        <taxon>Streptomycetaceae</taxon>
        <taxon>Streptomyces</taxon>
    </lineage>
</organism>
<sequence length="299" mass="33087">MAVRIHFSVEDLARTYVAERPDPLWEVLLSLHVLQSRHGAATFARWRQRTLSRLDGPARGLLALAPPSGYSPDFLTPDASARGLEEGLQSLAATSRVRLRADLGRLSRAHQTPLWIRELTGRNLPRIADAVRDYYTAAIEPYETQLRSHVEADRSVRSRALQGGGVQRLLSTLNPELRWQSPVLELRTGSADRELHLGGRGLRLIPSFFCWRSPIMLRDQELPPVLVYPIERSLGWDSGAGRVTEGVAQGRDRWTSAQGRPRVMDRESWVASHGPVASSSAVVRPSGSGRSGSHGTTTT</sequence>
<dbReference type="OrthoDB" id="3460651at2"/>